<dbReference type="EMBL" id="DF196821">
    <property type="protein sequence ID" value="GAD31937.1"/>
    <property type="molecule type" value="Genomic_DNA"/>
</dbReference>
<dbReference type="AlphaFoldDB" id="V5H4G7"/>
<feature type="transmembrane region" description="Helical" evidence="1">
    <location>
        <begin position="12"/>
        <end position="33"/>
    </location>
</feature>
<accession>V5H4G7</accession>
<protein>
    <submittedName>
        <fullName evidence="2">Major Facilitator Superfamily domain protein</fullName>
    </submittedName>
</protein>
<evidence type="ECO:0000313" key="2">
    <source>
        <dbReference type="EMBL" id="GAD31937.1"/>
    </source>
</evidence>
<keyword evidence="1" id="KW-0812">Transmembrane</keyword>
<dbReference type="HOGENOM" id="CLU_3120984_0_0_6"/>
<keyword evidence="1" id="KW-0472">Membrane</keyword>
<proteinExistence type="predicted"/>
<organism evidence="2 3">
    <name type="scientific">Photobacterium leiognathi lrivu.4.1</name>
    <dbReference type="NCBI Taxonomy" id="1248232"/>
    <lineage>
        <taxon>Bacteria</taxon>
        <taxon>Pseudomonadati</taxon>
        <taxon>Pseudomonadota</taxon>
        <taxon>Gammaproteobacteria</taxon>
        <taxon>Vibrionales</taxon>
        <taxon>Vibrionaceae</taxon>
        <taxon>Photobacterium</taxon>
    </lineage>
</organism>
<reference evidence="3" key="1">
    <citation type="submission" date="2012-12" db="EMBL/GenBank/DDBJ databases">
        <title>Genome Sequence of Photobacterium leiognathi lrivu.4.1.</title>
        <authorList>
            <person name="Urbanczyk H."/>
            <person name="Ogura Y."/>
            <person name="Hayashi T."/>
            <person name="Dunlap P.V."/>
        </authorList>
    </citation>
    <scope>NUCLEOTIDE SEQUENCE [LARGE SCALE GENOMIC DNA]</scope>
    <source>
        <strain evidence="3">lrivu.4.1</strain>
    </source>
</reference>
<dbReference type="Proteomes" id="UP000030675">
    <property type="component" value="Unassembled WGS sequence"/>
</dbReference>
<evidence type="ECO:0000256" key="1">
    <source>
        <dbReference type="SAM" id="Phobius"/>
    </source>
</evidence>
<keyword evidence="1" id="KW-1133">Transmembrane helix</keyword>
<name>V5H4G7_PHOLE</name>
<gene>
    <name evidence="2" type="ORF">PLEI_3603</name>
</gene>
<evidence type="ECO:0000313" key="3">
    <source>
        <dbReference type="Proteomes" id="UP000030675"/>
    </source>
</evidence>
<sequence length="50" mass="5599">MFLLGLLWESNYKIVFFCGAAISCMSLMVAFTIKSEPLKRVNNKTGLRGV</sequence>